<dbReference type="InterPro" id="IPR025380">
    <property type="entry name" value="DUF4369"/>
</dbReference>
<keyword evidence="4" id="KW-0676">Redox-active center</keyword>
<name>A0A3D9N332_9FLAO</name>
<feature type="coiled-coil region" evidence="5">
    <location>
        <begin position="192"/>
        <end position="219"/>
    </location>
</feature>
<dbReference type="PROSITE" id="PS51352">
    <property type="entry name" value="THIOREDOXIN_2"/>
    <property type="match status" value="1"/>
</dbReference>
<dbReference type="Gene3D" id="3.40.30.10">
    <property type="entry name" value="Glutaredoxin"/>
    <property type="match status" value="1"/>
</dbReference>
<keyword evidence="3" id="KW-1015">Disulfide bond</keyword>
<dbReference type="InterPro" id="IPR050553">
    <property type="entry name" value="Thioredoxin_ResA/DsbE_sf"/>
</dbReference>
<dbReference type="PANTHER" id="PTHR42852:SF6">
    <property type="entry name" value="THIOL:DISULFIDE INTERCHANGE PROTEIN DSBE"/>
    <property type="match status" value="1"/>
</dbReference>
<evidence type="ECO:0000256" key="4">
    <source>
        <dbReference type="ARBA" id="ARBA00023284"/>
    </source>
</evidence>
<dbReference type="InterPro" id="IPR017937">
    <property type="entry name" value="Thioredoxin_CS"/>
</dbReference>
<comment type="caution">
    <text evidence="7">The sequence shown here is derived from an EMBL/GenBank/DDBJ whole genome shotgun (WGS) entry which is preliminary data.</text>
</comment>
<dbReference type="AlphaFoldDB" id="A0A3D9N332"/>
<dbReference type="Pfam" id="PF14289">
    <property type="entry name" value="DUF4369"/>
    <property type="match status" value="1"/>
</dbReference>
<dbReference type="InterPro" id="IPR013766">
    <property type="entry name" value="Thioredoxin_domain"/>
</dbReference>
<reference evidence="7 8" key="1">
    <citation type="submission" date="2018-07" db="EMBL/GenBank/DDBJ databases">
        <title>Genomic Encyclopedia of Type Strains, Phase III (KMG-III): the genomes of soil and plant-associated and newly described type strains.</title>
        <authorList>
            <person name="Whitman W."/>
        </authorList>
    </citation>
    <scope>NUCLEOTIDE SEQUENCE [LARGE SCALE GENOMIC DNA]</scope>
    <source>
        <strain evidence="7 8">CECT 7948</strain>
    </source>
</reference>
<dbReference type="PANTHER" id="PTHR42852">
    <property type="entry name" value="THIOL:DISULFIDE INTERCHANGE PROTEIN DSBE"/>
    <property type="match status" value="1"/>
</dbReference>
<dbReference type="EMBL" id="QREI01000002">
    <property type="protein sequence ID" value="REE25450.1"/>
    <property type="molecule type" value="Genomic_DNA"/>
</dbReference>
<evidence type="ECO:0000256" key="2">
    <source>
        <dbReference type="ARBA" id="ARBA00022748"/>
    </source>
</evidence>
<feature type="coiled-coil region" evidence="5">
    <location>
        <begin position="120"/>
        <end position="147"/>
    </location>
</feature>
<keyword evidence="2" id="KW-0201">Cytochrome c-type biogenesis</keyword>
<evidence type="ECO:0000256" key="3">
    <source>
        <dbReference type="ARBA" id="ARBA00023157"/>
    </source>
</evidence>
<dbReference type="GO" id="GO:0016491">
    <property type="term" value="F:oxidoreductase activity"/>
    <property type="evidence" value="ECO:0007669"/>
    <property type="project" value="InterPro"/>
</dbReference>
<dbReference type="SUPFAM" id="SSF52833">
    <property type="entry name" value="Thioredoxin-like"/>
    <property type="match status" value="1"/>
</dbReference>
<dbReference type="InterPro" id="IPR000866">
    <property type="entry name" value="AhpC/TSA"/>
</dbReference>
<proteinExistence type="predicted"/>
<evidence type="ECO:0000313" key="7">
    <source>
        <dbReference type="EMBL" id="REE25450.1"/>
    </source>
</evidence>
<dbReference type="Proteomes" id="UP000256919">
    <property type="component" value="Unassembled WGS sequence"/>
</dbReference>
<protein>
    <submittedName>
        <fullName evidence="7">Peroxiredoxin</fullName>
    </submittedName>
</protein>
<dbReference type="CDD" id="cd02966">
    <property type="entry name" value="TlpA_like_family"/>
    <property type="match status" value="1"/>
</dbReference>
<dbReference type="GO" id="GO:0016209">
    <property type="term" value="F:antioxidant activity"/>
    <property type="evidence" value="ECO:0007669"/>
    <property type="project" value="InterPro"/>
</dbReference>
<gene>
    <name evidence="7" type="ORF">DFQ09_10239</name>
</gene>
<feature type="domain" description="Thioredoxin" evidence="6">
    <location>
        <begin position="246"/>
        <end position="391"/>
    </location>
</feature>
<dbReference type="PROSITE" id="PS51257">
    <property type="entry name" value="PROKAR_LIPOPROTEIN"/>
    <property type="match status" value="1"/>
</dbReference>
<accession>A0A3D9N332</accession>
<evidence type="ECO:0000259" key="6">
    <source>
        <dbReference type="PROSITE" id="PS51352"/>
    </source>
</evidence>
<dbReference type="OrthoDB" id="1069091at2"/>
<dbReference type="InterPro" id="IPR036249">
    <property type="entry name" value="Thioredoxin-like_sf"/>
</dbReference>
<dbReference type="Pfam" id="PF00578">
    <property type="entry name" value="AhpC-TSA"/>
    <property type="match status" value="1"/>
</dbReference>
<dbReference type="GO" id="GO:0030313">
    <property type="term" value="C:cell envelope"/>
    <property type="evidence" value="ECO:0007669"/>
    <property type="project" value="UniProtKB-SubCell"/>
</dbReference>
<dbReference type="RefSeq" id="WP_115808454.1">
    <property type="nucleotide sequence ID" value="NZ_QREI01000002.1"/>
</dbReference>
<keyword evidence="8" id="KW-1185">Reference proteome</keyword>
<evidence type="ECO:0000256" key="5">
    <source>
        <dbReference type="SAM" id="Coils"/>
    </source>
</evidence>
<evidence type="ECO:0000256" key="1">
    <source>
        <dbReference type="ARBA" id="ARBA00004196"/>
    </source>
</evidence>
<comment type="subcellular location">
    <subcellularLocation>
        <location evidence="1">Cell envelope</location>
    </subcellularLocation>
</comment>
<organism evidence="7 8">
    <name type="scientific">Winogradskyella pacifica</name>
    <dbReference type="NCBI Taxonomy" id="664642"/>
    <lineage>
        <taxon>Bacteria</taxon>
        <taxon>Pseudomonadati</taxon>
        <taxon>Bacteroidota</taxon>
        <taxon>Flavobacteriia</taxon>
        <taxon>Flavobacteriales</taxon>
        <taxon>Flavobacteriaceae</taxon>
        <taxon>Winogradskyella</taxon>
    </lineage>
</organism>
<dbReference type="GO" id="GO:0017004">
    <property type="term" value="P:cytochrome complex assembly"/>
    <property type="evidence" value="ECO:0007669"/>
    <property type="project" value="UniProtKB-KW"/>
</dbReference>
<sequence>MKNVFIFTVIGLLFLSCKPEEKRTDYIINGDASGVYNGVRAYLKEKDRTGRERIVDTAVVVNEKFTFTGKVDIPKPSVISINSVNGNLNFMLENSVIDISIDKANISQSQVSGSASQTDFDAYNQGYAKLKKESVDLQNELRNIHRQLSSGSSEQLQSKKDSLTDLFTAIRQKEQDYPLNFTRTNTDSYYSLVIIEREINKKNANIKDYQEAFNNLNSELQSSAAGLYIKANLTTLMVAFEAKSRVDIGKIAPNFEAPTPEGKTVSLNDIKGKVTIIDFWAAWCGPCRRENPNVVNIYNKYHSQGLEIIGVSLDGTRSQKDPKQAWVNAIEQDKLSWTQVSNLSYFLDPVAQLYNIQAIPAVFILDAEGKIAAKNLRGNALEAKVKELLAL</sequence>
<dbReference type="PROSITE" id="PS00194">
    <property type="entry name" value="THIOREDOXIN_1"/>
    <property type="match status" value="1"/>
</dbReference>
<keyword evidence="5" id="KW-0175">Coiled coil</keyword>
<evidence type="ECO:0000313" key="8">
    <source>
        <dbReference type="Proteomes" id="UP000256919"/>
    </source>
</evidence>